<gene>
    <name evidence="5" type="primary">rimL</name>
</gene>
<dbReference type="PANTHER" id="PTHR43792:SF8">
    <property type="entry name" value="[RIBOSOMAL PROTEIN US5]-ALANINE N-ACETYLTRANSFERASE"/>
    <property type="match status" value="1"/>
</dbReference>
<organism evidence="5">
    <name type="scientific">uncultured organism</name>
    <dbReference type="NCBI Taxonomy" id="155900"/>
    <lineage>
        <taxon>unclassified sequences</taxon>
        <taxon>environmental samples</taxon>
    </lineage>
</organism>
<dbReference type="Pfam" id="PF13302">
    <property type="entry name" value="Acetyltransf_3"/>
    <property type="match status" value="1"/>
</dbReference>
<reference evidence="5" key="1">
    <citation type="submission" date="2014-04" db="EMBL/GenBank/DDBJ databases">
        <authorList>
            <person name="Felczykowska A."/>
            <person name="Dydecka A."/>
            <person name="Bohdanowicz M."/>
            <person name="Gasior T."/>
            <person name="Sobon M."/>
            <person name="Kobos J."/>
            <person name="Bloch S."/>
            <person name="Nejman-Falenczyk B."/>
            <person name="Wegrzyn G."/>
        </authorList>
    </citation>
    <scope>NUCLEOTIDE SEQUENCE</scope>
</reference>
<dbReference type="SUPFAM" id="SSF55729">
    <property type="entry name" value="Acyl-CoA N-acyltransferases (Nat)"/>
    <property type="match status" value="1"/>
</dbReference>
<keyword evidence="1 5" id="KW-0808">Transferase</keyword>
<comment type="similarity">
    <text evidence="3">Belongs to the acetyltransferase family. RimJ subfamily.</text>
</comment>
<name>A0A068FQR6_9ZZZZ</name>
<dbReference type="EMBL" id="KJ769134">
    <property type="protein sequence ID" value="AID69641.1"/>
    <property type="molecule type" value="Genomic_DNA"/>
</dbReference>
<protein>
    <submittedName>
        <fullName evidence="5">Acetyltransferase</fullName>
    </submittedName>
</protein>
<dbReference type="Gene3D" id="3.40.630.30">
    <property type="match status" value="1"/>
</dbReference>
<evidence type="ECO:0000259" key="4">
    <source>
        <dbReference type="Pfam" id="PF13302"/>
    </source>
</evidence>
<dbReference type="InterPro" id="IPR016181">
    <property type="entry name" value="Acyl_CoA_acyltransferase"/>
</dbReference>
<evidence type="ECO:0000256" key="3">
    <source>
        <dbReference type="ARBA" id="ARBA00038502"/>
    </source>
</evidence>
<dbReference type="GO" id="GO:0008999">
    <property type="term" value="F:protein-N-terminal-alanine acetyltransferase activity"/>
    <property type="evidence" value="ECO:0007669"/>
    <property type="project" value="TreeGrafter"/>
</dbReference>
<sequence length="79" mass="8696">MGAPFAGQGYMREVLPVLFPFLFGELALHRIEAACLPGNHASIRLLEGAGFRHEGLARGYLKIDGCWQDHLLFARLDGS</sequence>
<dbReference type="AlphaFoldDB" id="A0A068FQR6"/>
<keyword evidence="2" id="KW-0012">Acyltransferase</keyword>
<evidence type="ECO:0000256" key="2">
    <source>
        <dbReference type="ARBA" id="ARBA00023315"/>
    </source>
</evidence>
<dbReference type="InterPro" id="IPR000182">
    <property type="entry name" value="GNAT_dom"/>
</dbReference>
<evidence type="ECO:0000313" key="5">
    <source>
        <dbReference type="EMBL" id="AID69641.1"/>
    </source>
</evidence>
<evidence type="ECO:0000256" key="1">
    <source>
        <dbReference type="ARBA" id="ARBA00022679"/>
    </source>
</evidence>
<proteinExistence type="inferred from homology"/>
<feature type="domain" description="N-acetyltransferase" evidence="4">
    <location>
        <begin position="3"/>
        <end position="52"/>
    </location>
</feature>
<dbReference type="PANTHER" id="PTHR43792">
    <property type="entry name" value="GNAT FAMILY, PUTATIVE (AFU_ORTHOLOGUE AFUA_3G00765)-RELATED-RELATED"/>
    <property type="match status" value="1"/>
</dbReference>
<accession>A0A068FQR6</accession>
<dbReference type="InterPro" id="IPR051531">
    <property type="entry name" value="N-acetyltransferase"/>
</dbReference>